<feature type="domain" description="GB1/RHD3-type G" evidence="7">
    <location>
        <begin position="4"/>
        <end position="248"/>
    </location>
</feature>
<keyword evidence="3" id="KW-0342">GTP-binding</keyword>
<keyword evidence="5" id="KW-0175">Coiled coil</keyword>
<evidence type="ECO:0000256" key="4">
    <source>
        <dbReference type="PROSITE-ProRule" id="PRU01052"/>
    </source>
</evidence>
<protein>
    <recommendedName>
        <fullName evidence="7">GB1/RHD3-type G domain-containing protein</fullName>
    </recommendedName>
</protein>
<dbReference type="AlphaFoldDB" id="A0AAW1QWG8"/>
<dbReference type="InterPro" id="IPR036543">
    <property type="entry name" value="Guanylate-bd_C_sf"/>
</dbReference>
<keyword evidence="2" id="KW-0378">Hydrolase</keyword>
<dbReference type="Pfam" id="PF02263">
    <property type="entry name" value="GBP"/>
    <property type="match status" value="1"/>
</dbReference>
<keyword evidence="9" id="KW-1185">Reference proteome</keyword>
<keyword evidence="1" id="KW-0547">Nucleotide-binding</keyword>
<feature type="coiled-coil region" evidence="5">
    <location>
        <begin position="446"/>
        <end position="478"/>
    </location>
</feature>
<feature type="coiled-coil region" evidence="5">
    <location>
        <begin position="513"/>
        <end position="540"/>
    </location>
</feature>
<dbReference type="InterPro" id="IPR030386">
    <property type="entry name" value="G_GB1_RHD3_dom"/>
</dbReference>
<evidence type="ECO:0000256" key="1">
    <source>
        <dbReference type="ARBA" id="ARBA00022741"/>
    </source>
</evidence>
<proteinExistence type="inferred from homology"/>
<dbReference type="GO" id="GO:0005525">
    <property type="term" value="F:GTP binding"/>
    <property type="evidence" value="ECO:0007669"/>
    <property type="project" value="UniProtKB-KW"/>
</dbReference>
<dbReference type="Gene3D" id="1.20.1000.10">
    <property type="entry name" value="Guanylate-binding protein, C-terminal domain"/>
    <property type="match status" value="1"/>
</dbReference>
<dbReference type="CDD" id="cd01851">
    <property type="entry name" value="GBP"/>
    <property type="match status" value="1"/>
</dbReference>
<dbReference type="Pfam" id="PF02841">
    <property type="entry name" value="GBP_C"/>
    <property type="match status" value="1"/>
</dbReference>
<evidence type="ECO:0000256" key="5">
    <source>
        <dbReference type="SAM" id="Coils"/>
    </source>
</evidence>
<comment type="similarity">
    <text evidence="4">Belongs to the TRAFAC class dynamin-like GTPase superfamily. GB1/RHD3 GTPase family.</text>
</comment>
<name>A0AAW1QWG8_9CHLO</name>
<accession>A0AAW1QWG8</accession>
<dbReference type="InterPro" id="IPR027417">
    <property type="entry name" value="P-loop_NTPase"/>
</dbReference>
<dbReference type="PROSITE" id="PS51715">
    <property type="entry name" value="G_GB1_RHD3"/>
    <property type="match status" value="1"/>
</dbReference>
<feature type="compositionally biased region" description="Low complexity" evidence="6">
    <location>
        <begin position="621"/>
        <end position="654"/>
    </location>
</feature>
<sequence length="702" mass="74688">MSVNGPVGVVSVCGRARQGKSYILNQLLGQSSGFVVAPTHRPCTKGLWMWSSPVERLSPDGSKYHLVLLDTEGIDAYDQTGQYSTQIFSLAVLLSSLFVYNQMGGIDEAALDRLSLVTEVTKHVRVRAGSSAGEGEENELANFTPAFLWLLRDFYLTLEEDGRQLTPREYLETALRPVAGSGRAVEAKNAIRASITALFPNRDCFSLVRPMSDERALQRLETVPAAQLRPEFREGLARLTRVIFARAQPKRLGSQTITGSMLAALAEAYVLAINRGAVPTIATAWQGVAEAECRRAADAAEAAYRANFNRGVPAEEGRLDAEHARCLALAASTFASTAIGEPAVREANAARWRERCEREFQALRKERLASAELECQKLVNAAAAHLTQVAAREDATVELLQRELGAWEARYRASPAAAGAAKWRLHADFVSGPFAAMVTGVAARQEAAARQRAADAERRAEQAEARHAERERAAAARAAEHERAATAAYGQVQGLQQQLAAATAAADAARRGEAAARQAASAAQAELAALRQQASAAGADSERWASEALGAAQARAAAAAERDSAVADVRAAAAALASERTARAAAEARATEAATRASDAERRLAAAEAAQRDVATRLAGAEAEARAAQQRVPEASAMEADGAPSPAVGSAPGAFDPAKKTIAELKAWLTEQGEEDQVWDLNVRKAKKPEYVAAAQALLSRS</sequence>
<feature type="region of interest" description="Disordered" evidence="6">
    <location>
        <begin position="621"/>
        <end position="655"/>
    </location>
</feature>
<evidence type="ECO:0000313" key="9">
    <source>
        <dbReference type="Proteomes" id="UP001445335"/>
    </source>
</evidence>
<reference evidence="8 9" key="1">
    <citation type="journal article" date="2024" name="Nat. Commun.">
        <title>Phylogenomics reveals the evolutionary origins of lichenization in chlorophyte algae.</title>
        <authorList>
            <person name="Puginier C."/>
            <person name="Libourel C."/>
            <person name="Otte J."/>
            <person name="Skaloud P."/>
            <person name="Haon M."/>
            <person name="Grisel S."/>
            <person name="Petersen M."/>
            <person name="Berrin J.G."/>
            <person name="Delaux P.M."/>
            <person name="Dal Grande F."/>
            <person name="Keller J."/>
        </authorList>
    </citation>
    <scope>NUCLEOTIDE SEQUENCE [LARGE SCALE GENOMIC DNA]</scope>
    <source>
        <strain evidence="8 9">SAG 245.80</strain>
    </source>
</reference>
<dbReference type="EMBL" id="JALJOU010000070">
    <property type="protein sequence ID" value="KAK9825847.1"/>
    <property type="molecule type" value="Genomic_DNA"/>
</dbReference>
<dbReference type="Gene3D" id="3.40.50.300">
    <property type="entry name" value="P-loop containing nucleotide triphosphate hydrolases"/>
    <property type="match status" value="1"/>
</dbReference>
<evidence type="ECO:0000256" key="2">
    <source>
        <dbReference type="ARBA" id="ARBA00022801"/>
    </source>
</evidence>
<dbReference type="Proteomes" id="UP001445335">
    <property type="component" value="Unassembled WGS sequence"/>
</dbReference>
<evidence type="ECO:0000259" key="7">
    <source>
        <dbReference type="PROSITE" id="PS51715"/>
    </source>
</evidence>
<dbReference type="PANTHER" id="PTHR10751">
    <property type="entry name" value="GUANYLATE BINDING PROTEIN"/>
    <property type="match status" value="1"/>
</dbReference>
<evidence type="ECO:0000256" key="3">
    <source>
        <dbReference type="ARBA" id="ARBA00023134"/>
    </source>
</evidence>
<dbReference type="InterPro" id="IPR015894">
    <property type="entry name" value="Guanylate-bd_N"/>
</dbReference>
<dbReference type="GO" id="GO:0003924">
    <property type="term" value="F:GTPase activity"/>
    <property type="evidence" value="ECO:0007669"/>
    <property type="project" value="InterPro"/>
</dbReference>
<evidence type="ECO:0000313" key="8">
    <source>
        <dbReference type="EMBL" id="KAK9825847.1"/>
    </source>
</evidence>
<dbReference type="SUPFAM" id="SSF52540">
    <property type="entry name" value="P-loop containing nucleoside triphosphate hydrolases"/>
    <property type="match status" value="1"/>
</dbReference>
<dbReference type="InterPro" id="IPR003191">
    <property type="entry name" value="Guanylate-bd/ATL_C"/>
</dbReference>
<comment type="caution">
    <text evidence="8">The sequence shown here is derived from an EMBL/GenBank/DDBJ whole genome shotgun (WGS) entry which is preliminary data.</text>
</comment>
<organism evidence="8 9">
    <name type="scientific">Elliptochloris bilobata</name>
    <dbReference type="NCBI Taxonomy" id="381761"/>
    <lineage>
        <taxon>Eukaryota</taxon>
        <taxon>Viridiplantae</taxon>
        <taxon>Chlorophyta</taxon>
        <taxon>core chlorophytes</taxon>
        <taxon>Trebouxiophyceae</taxon>
        <taxon>Trebouxiophyceae incertae sedis</taxon>
        <taxon>Elliptochloris clade</taxon>
        <taxon>Elliptochloris</taxon>
    </lineage>
</organism>
<feature type="coiled-coil region" evidence="5">
    <location>
        <begin position="583"/>
        <end position="610"/>
    </location>
</feature>
<dbReference type="SUPFAM" id="SSF48340">
    <property type="entry name" value="Interferon-induced guanylate-binding protein 1 (GBP1), C-terminal domain"/>
    <property type="match status" value="1"/>
</dbReference>
<evidence type="ECO:0000256" key="6">
    <source>
        <dbReference type="SAM" id="MobiDB-lite"/>
    </source>
</evidence>
<gene>
    <name evidence="8" type="ORF">WJX81_003554</name>
</gene>